<keyword evidence="3" id="KW-1185">Reference proteome</keyword>
<accession>A0ABR0ARM9</accession>
<gene>
    <name evidence="2" type="ORF">OUZ56_016814</name>
</gene>
<dbReference type="PANTHER" id="PTHR33104">
    <property type="entry name" value="SI:DKEY-29D5.2"/>
    <property type="match status" value="1"/>
</dbReference>
<dbReference type="Pfam" id="PF18758">
    <property type="entry name" value="KDZ"/>
    <property type="match status" value="1"/>
</dbReference>
<evidence type="ECO:0000313" key="2">
    <source>
        <dbReference type="EMBL" id="KAK4027767.1"/>
    </source>
</evidence>
<feature type="domain" description="CxC3 like cysteine cluster" evidence="1">
    <location>
        <begin position="11"/>
        <end position="86"/>
    </location>
</feature>
<dbReference type="InterPro" id="IPR040521">
    <property type="entry name" value="KDZ"/>
</dbReference>
<reference evidence="2 3" key="1">
    <citation type="journal article" date="2023" name="Nucleic Acids Res.">
        <title>The hologenome of Daphnia magna reveals possible DNA methylation and microbiome-mediated evolution of the host genome.</title>
        <authorList>
            <person name="Chaturvedi A."/>
            <person name="Li X."/>
            <person name="Dhandapani V."/>
            <person name="Marshall H."/>
            <person name="Kissane S."/>
            <person name="Cuenca-Cambronero M."/>
            <person name="Asole G."/>
            <person name="Calvet F."/>
            <person name="Ruiz-Romero M."/>
            <person name="Marangio P."/>
            <person name="Guigo R."/>
            <person name="Rago D."/>
            <person name="Mirbahai L."/>
            <person name="Eastwood N."/>
            <person name="Colbourne J.K."/>
            <person name="Zhou J."/>
            <person name="Mallon E."/>
            <person name="Orsini L."/>
        </authorList>
    </citation>
    <scope>NUCLEOTIDE SEQUENCE [LARGE SCALE GENOMIC DNA]</scope>
    <source>
        <strain evidence="2">LRV0_1</strain>
    </source>
</reference>
<dbReference type="Proteomes" id="UP001234178">
    <property type="component" value="Unassembled WGS sequence"/>
</dbReference>
<dbReference type="EMBL" id="JAOYFB010000038">
    <property type="protein sequence ID" value="KAK4027767.1"/>
    <property type="molecule type" value="Genomic_DNA"/>
</dbReference>
<comment type="caution">
    <text evidence="2">The sequence shown here is derived from an EMBL/GenBank/DDBJ whole genome shotgun (WGS) entry which is preliminary data.</text>
</comment>
<dbReference type="InterPro" id="IPR040564">
    <property type="entry name" value="CxC3-like"/>
</dbReference>
<evidence type="ECO:0000259" key="1">
    <source>
        <dbReference type="Pfam" id="PF18804"/>
    </source>
</evidence>
<dbReference type="PANTHER" id="PTHR33104:SF2">
    <property type="entry name" value="CXC3 LIKE CYSTEINE CLUSTER DOMAIN-CONTAINING PROTEIN"/>
    <property type="match status" value="1"/>
</dbReference>
<name>A0ABR0ARM9_9CRUS</name>
<organism evidence="2 3">
    <name type="scientific">Daphnia magna</name>
    <dbReference type="NCBI Taxonomy" id="35525"/>
    <lineage>
        <taxon>Eukaryota</taxon>
        <taxon>Metazoa</taxon>
        <taxon>Ecdysozoa</taxon>
        <taxon>Arthropoda</taxon>
        <taxon>Crustacea</taxon>
        <taxon>Branchiopoda</taxon>
        <taxon>Diplostraca</taxon>
        <taxon>Cladocera</taxon>
        <taxon>Anomopoda</taxon>
        <taxon>Daphniidae</taxon>
        <taxon>Daphnia</taxon>
    </lineage>
</organism>
<protein>
    <recommendedName>
        <fullName evidence="1">CxC3 like cysteine cluster domain-containing protein</fullName>
    </recommendedName>
</protein>
<dbReference type="Pfam" id="PF18804">
    <property type="entry name" value="CxC3"/>
    <property type="match status" value="1"/>
</dbReference>
<evidence type="ECO:0000313" key="3">
    <source>
        <dbReference type="Proteomes" id="UP001234178"/>
    </source>
</evidence>
<proteinExistence type="predicted"/>
<sequence length="431" mass="49223">MNEFGQKIEKDVPVTYFSLSRCWSCNELDTCVLNTGTNDVTVITVKGRFNLKSASFSCTSCGECREALDEEYVYLEWLPGKPGKDNNTPGTSQEMFLRSLSQMSTQNGRPCKPSYINPILFSKAYDENNLMRYRIQNEVLLYKPDICWACGEHPIALHVDGNLKCYRCITAKGFETDPLFQDIMIASDKDVKEFLDLINNVIPPQSKNKENCGAAVYQAAKTTSSSMKGLDETGLLIMSCRHGWVWRALNLFMGETYRYVLYLHEYAKDKNVRFFCSDVLLHLGSYKKGAGATSGESQEQNNAHTSRFVTTTKHMSASRRIDTFSASFIKENWGKIPRMVKGILKTYHTARVSVKWYRKQTSKLMDARLEKVNLLCEKGASLIEEQKVTLVDYNQKLEHLRVEGNKNGKAEEEWKKWKSLLLLYGYSTDIL</sequence>